<proteinExistence type="predicted"/>
<evidence type="ECO:0000313" key="2">
    <source>
        <dbReference type="EMBL" id="MQP13271.1"/>
    </source>
</evidence>
<gene>
    <name evidence="2" type="ORF">F7D25_02345</name>
    <name evidence="1" type="ORF">F7D95_01415</name>
</gene>
<dbReference type="Proteomes" id="UP000477980">
    <property type="component" value="Unassembled WGS sequence"/>
</dbReference>
<name>A0A646FS16_9BACT</name>
<dbReference type="InterPro" id="IPR024269">
    <property type="entry name" value="DUF3791"/>
</dbReference>
<protein>
    <submittedName>
        <fullName evidence="2">DUF3791 domain-containing protein</fullName>
    </submittedName>
</protein>
<sequence length="74" mass="8404">MDLTHNIIEYVNCCVGAFANRFHLTLAQSYAYLRRFQGIDFLIECYPAEHTLSIEDAVEDMAVLCQKNGGRLSC</sequence>
<dbReference type="Proteomes" id="UP000442105">
    <property type="component" value="Unassembled WGS sequence"/>
</dbReference>
<dbReference type="RefSeq" id="WP_153090382.1">
    <property type="nucleotide sequence ID" value="NZ_CATKVW010000001.1"/>
</dbReference>
<evidence type="ECO:0000313" key="4">
    <source>
        <dbReference type="Proteomes" id="UP000477980"/>
    </source>
</evidence>
<dbReference type="OrthoDB" id="9805037at2"/>
<accession>A0A646FS16</accession>
<dbReference type="AlphaFoldDB" id="A0A646FS16"/>
<reference evidence="3 4" key="1">
    <citation type="submission" date="2019-09" db="EMBL/GenBank/DDBJ databases">
        <title>Distinct polysaccharide growth profiles of human intestinal Prevotella copri isolates.</title>
        <authorList>
            <person name="Fehlner-Peach H."/>
            <person name="Magnabosco C."/>
            <person name="Raghavan V."/>
            <person name="Scher J.U."/>
            <person name="Tett A."/>
            <person name="Cox L.M."/>
            <person name="Gottsegen C."/>
            <person name="Watters A."/>
            <person name="Wiltshire- Gordon J.D."/>
            <person name="Segata N."/>
            <person name="Bonneau R."/>
            <person name="Littman D.R."/>
        </authorList>
    </citation>
    <scope>NUCLEOTIDE SEQUENCE [LARGE SCALE GENOMIC DNA]</scope>
    <source>
        <strain evidence="2">IAA917</strain>
        <strain evidence="4">iAA917</strain>
        <strain evidence="3">iAQ1179</strain>
        <strain evidence="1">IAQ1179</strain>
    </source>
</reference>
<comment type="caution">
    <text evidence="2">The sequence shown here is derived from an EMBL/GenBank/DDBJ whole genome shotgun (WGS) entry which is preliminary data.</text>
</comment>
<dbReference type="Pfam" id="PF12668">
    <property type="entry name" value="DUF3791"/>
    <property type="match status" value="1"/>
</dbReference>
<dbReference type="EMBL" id="VZAH01000020">
    <property type="protein sequence ID" value="MQP13271.1"/>
    <property type="molecule type" value="Genomic_DNA"/>
</dbReference>
<dbReference type="EMBL" id="VZCW01000036">
    <property type="protein sequence ID" value="MQN11498.1"/>
    <property type="molecule type" value="Genomic_DNA"/>
</dbReference>
<organism evidence="2 4">
    <name type="scientific">Segatella copri</name>
    <dbReference type="NCBI Taxonomy" id="165179"/>
    <lineage>
        <taxon>Bacteria</taxon>
        <taxon>Pseudomonadati</taxon>
        <taxon>Bacteroidota</taxon>
        <taxon>Bacteroidia</taxon>
        <taxon>Bacteroidales</taxon>
        <taxon>Prevotellaceae</taxon>
        <taxon>Segatella</taxon>
    </lineage>
</organism>
<evidence type="ECO:0000313" key="3">
    <source>
        <dbReference type="Proteomes" id="UP000442105"/>
    </source>
</evidence>
<evidence type="ECO:0000313" key="1">
    <source>
        <dbReference type="EMBL" id="MQN11498.1"/>
    </source>
</evidence>